<keyword evidence="3" id="KW-1185">Reference proteome</keyword>
<feature type="domain" description="SAP" evidence="1">
    <location>
        <begin position="8"/>
        <end position="42"/>
    </location>
</feature>
<accession>A0A151INB4</accession>
<evidence type="ECO:0000313" key="2">
    <source>
        <dbReference type="EMBL" id="KYN06562.1"/>
    </source>
</evidence>
<name>A0A151INB4_9HYME</name>
<sequence>MSITVKAPSEYLINELKAALRERNLHVTGSKAELIERLTKHNPNIWTRPLMATTGADEEYHDAAQEDEEMASDGARSGEVEDVSTLLKDKEWELLRRERDLLARELAFERHRNEALSNTSMSTPTAPFEERYGVSGHVNIRAISDLLSEFNGVECNYQNWVRELRLLGTTYNLTDNDLKILIIRRLKGRALKWFHSKPEHLEIRVDELLEQMWLTFDHLIV</sequence>
<dbReference type="PROSITE" id="PS50800">
    <property type="entry name" value="SAP"/>
    <property type="match status" value="1"/>
</dbReference>
<dbReference type="AlphaFoldDB" id="A0A151INB4"/>
<protein>
    <recommendedName>
        <fullName evidence="1">SAP domain-containing protein</fullName>
    </recommendedName>
</protein>
<dbReference type="EMBL" id="KQ977000">
    <property type="protein sequence ID" value="KYN06562.1"/>
    <property type="molecule type" value="Genomic_DNA"/>
</dbReference>
<dbReference type="InterPro" id="IPR036361">
    <property type="entry name" value="SAP_dom_sf"/>
</dbReference>
<dbReference type="Pfam" id="PF02037">
    <property type="entry name" value="SAP"/>
    <property type="match status" value="1"/>
</dbReference>
<evidence type="ECO:0000259" key="1">
    <source>
        <dbReference type="PROSITE" id="PS50800"/>
    </source>
</evidence>
<dbReference type="SMART" id="SM00513">
    <property type="entry name" value="SAP"/>
    <property type="match status" value="1"/>
</dbReference>
<dbReference type="Proteomes" id="UP000078542">
    <property type="component" value="Unassembled WGS sequence"/>
</dbReference>
<reference evidence="2 3" key="1">
    <citation type="submission" date="2016-03" db="EMBL/GenBank/DDBJ databases">
        <title>Cyphomyrmex costatus WGS genome.</title>
        <authorList>
            <person name="Nygaard S."/>
            <person name="Hu H."/>
            <person name="Boomsma J."/>
            <person name="Zhang G."/>
        </authorList>
    </citation>
    <scope>NUCLEOTIDE SEQUENCE [LARGE SCALE GENOMIC DNA]</scope>
    <source>
        <strain evidence="2">MS0001</strain>
        <tissue evidence="2">Whole body</tissue>
    </source>
</reference>
<gene>
    <name evidence="2" type="ORF">ALC62_02486</name>
</gene>
<proteinExistence type="predicted"/>
<dbReference type="InterPro" id="IPR003034">
    <property type="entry name" value="SAP_dom"/>
</dbReference>
<organism evidence="2 3">
    <name type="scientific">Cyphomyrmex costatus</name>
    <dbReference type="NCBI Taxonomy" id="456900"/>
    <lineage>
        <taxon>Eukaryota</taxon>
        <taxon>Metazoa</taxon>
        <taxon>Ecdysozoa</taxon>
        <taxon>Arthropoda</taxon>
        <taxon>Hexapoda</taxon>
        <taxon>Insecta</taxon>
        <taxon>Pterygota</taxon>
        <taxon>Neoptera</taxon>
        <taxon>Endopterygota</taxon>
        <taxon>Hymenoptera</taxon>
        <taxon>Apocrita</taxon>
        <taxon>Aculeata</taxon>
        <taxon>Formicoidea</taxon>
        <taxon>Formicidae</taxon>
        <taxon>Myrmicinae</taxon>
        <taxon>Cyphomyrmex</taxon>
    </lineage>
</organism>
<dbReference type="Gene3D" id="1.10.720.30">
    <property type="entry name" value="SAP domain"/>
    <property type="match status" value="1"/>
</dbReference>
<evidence type="ECO:0000313" key="3">
    <source>
        <dbReference type="Proteomes" id="UP000078542"/>
    </source>
</evidence>
<dbReference type="SUPFAM" id="SSF68906">
    <property type="entry name" value="SAP domain"/>
    <property type="match status" value="1"/>
</dbReference>